<dbReference type="EMBL" id="JABDTM020026430">
    <property type="protein sequence ID" value="KAH0811947.1"/>
    <property type="molecule type" value="Genomic_DNA"/>
</dbReference>
<feature type="region of interest" description="Disordered" evidence="1">
    <location>
        <begin position="1"/>
        <end position="50"/>
    </location>
</feature>
<dbReference type="InterPro" id="IPR036691">
    <property type="entry name" value="Endo/exonu/phosph_ase_sf"/>
</dbReference>
<dbReference type="GO" id="GO:0003824">
    <property type="term" value="F:catalytic activity"/>
    <property type="evidence" value="ECO:0007669"/>
    <property type="project" value="InterPro"/>
</dbReference>
<dbReference type="InterPro" id="IPR005135">
    <property type="entry name" value="Endo/exonuclease/phosphatase"/>
</dbReference>
<protein>
    <recommendedName>
        <fullName evidence="2">Reverse transcriptase domain-containing protein</fullName>
    </recommendedName>
</protein>
<accession>A0A8J6HCM5</accession>
<dbReference type="AlphaFoldDB" id="A0A8J6HCM5"/>
<feature type="compositionally biased region" description="Basic and acidic residues" evidence="1">
    <location>
        <begin position="15"/>
        <end position="45"/>
    </location>
</feature>
<dbReference type="Pfam" id="PF00078">
    <property type="entry name" value="RVT_1"/>
    <property type="match status" value="1"/>
</dbReference>
<dbReference type="SUPFAM" id="SSF56219">
    <property type="entry name" value="DNase I-like"/>
    <property type="match status" value="1"/>
</dbReference>
<dbReference type="Gene3D" id="3.60.10.10">
    <property type="entry name" value="Endonuclease/exonuclease/phosphatase"/>
    <property type="match status" value="1"/>
</dbReference>
<feature type="domain" description="Reverse transcriptase" evidence="2">
    <location>
        <begin position="788"/>
        <end position="1058"/>
    </location>
</feature>
<dbReference type="InterPro" id="IPR043502">
    <property type="entry name" value="DNA/RNA_pol_sf"/>
</dbReference>
<evidence type="ECO:0000313" key="4">
    <source>
        <dbReference type="Proteomes" id="UP000719412"/>
    </source>
</evidence>
<dbReference type="PANTHER" id="PTHR47027:SF25">
    <property type="entry name" value="REVERSE TRANSCRIPTASE DOMAIN-CONTAINING PROTEIN"/>
    <property type="match status" value="1"/>
</dbReference>
<dbReference type="PANTHER" id="PTHR47027">
    <property type="entry name" value="REVERSE TRANSCRIPTASE DOMAIN-CONTAINING PROTEIN"/>
    <property type="match status" value="1"/>
</dbReference>
<keyword evidence="4" id="KW-1185">Reference proteome</keyword>
<gene>
    <name evidence="3" type="ORF">GEV33_010844</name>
</gene>
<dbReference type="Pfam" id="PF03372">
    <property type="entry name" value="Exo_endo_phos"/>
    <property type="match status" value="1"/>
</dbReference>
<reference evidence="3" key="2">
    <citation type="submission" date="2021-08" db="EMBL/GenBank/DDBJ databases">
        <authorList>
            <person name="Eriksson T."/>
        </authorList>
    </citation>
    <scope>NUCLEOTIDE SEQUENCE</scope>
    <source>
        <strain evidence="3">Stoneville</strain>
        <tissue evidence="3">Whole head</tissue>
    </source>
</reference>
<dbReference type="PROSITE" id="PS50878">
    <property type="entry name" value="RT_POL"/>
    <property type="match status" value="1"/>
</dbReference>
<dbReference type="SUPFAM" id="SSF56672">
    <property type="entry name" value="DNA/RNA polymerases"/>
    <property type="match status" value="1"/>
</dbReference>
<proteinExistence type="predicted"/>
<organism evidence="3 4">
    <name type="scientific">Tenebrio molitor</name>
    <name type="common">Yellow mealworm beetle</name>
    <dbReference type="NCBI Taxonomy" id="7067"/>
    <lineage>
        <taxon>Eukaryota</taxon>
        <taxon>Metazoa</taxon>
        <taxon>Ecdysozoa</taxon>
        <taxon>Arthropoda</taxon>
        <taxon>Hexapoda</taxon>
        <taxon>Insecta</taxon>
        <taxon>Pterygota</taxon>
        <taxon>Neoptera</taxon>
        <taxon>Endopterygota</taxon>
        <taxon>Coleoptera</taxon>
        <taxon>Polyphaga</taxon>
        <taxon>Cucujiformia</taxon>
        <taxon>Tenebrionidae</taxon>
        <taxon>Tenebrio</taxon>
    </lineage>
</organism>
<dbReference type="Proteomes" id="UP000719412">
    <property type="component" value="Unassembled WGS sequence"/>
</dbReference>
<dbReference type="InterPro" id="IPR000477">
    <property type="entry name" value="RT_dom"/>
</dbReference>
<name>A0A8J6HCM5_TENMO</name>
<reference evidence="3" key="1">
    <citation type="journal article" date="2020" name="J Insects Food Feed">
        <title>The yellow mealworm (Tenebrio molitor) genome: a resource for the emerging insects as food and feed industry.</title>
        <authorList>
            <person name="Eriksson T."/>
            <person name="Andere A."/>
            <person name="Kelstrup H."/>
            <person name="Emery V."/>
            <person name="Picard C."/>
        </authorList>
    </citation>
    <scope>NUCLEOTIDE SEQUENCE</scope>
    <source>
        <strain evidence="3">Stoneville</strain>
        <tissue evidence="3">Whole head</tissue>
    </source>
</reference>
<evidence type="ECO:0000256" key="1">
    <source>
        <dbReference type="SAM" id="MobiDB-lite"/>
    </source>
</evidence>
<evidence type="ECO:0000313" key="3">
    <source>
        <dbReference type="EMBL" id="KAH0811947.1"/>
    </source>
</evidence>
<dbReference type="GO" id="GO:0071897">
    <property type="term" value="P:DNA biosynthetic process"/>
    <property type="evidence" value="ECO:0007669"/>
    <property type="project" value="UniProtKB-ARBA"/>
</dbReference>
<sequence length="1200" mass="140124">MDVTEQERKKKGNKRDKPEHDSPTNEERVFQRSKVIDRTPTKTEINRQQQNTKMEEIKTMIQQLSQDFKEEMTKFKREIKEDIQEIKDDINILKTEARQNREKVEDLNGKICKVEREWTREKNEMNKKLAETEDKIERMEKTRIRNNIIVTGIEINTKESKQLKEAVARILNEELNVKAGVNKAYRIGVKKYVVELTDWESKIQILKTKKVLKGKDMYIESELTREEMAIQKKIRDIAREERKKGAAAKKSDYLLTLNQQINETETKLKHRKHKVILVATWNVRTLYQAGKLRQALHEMENYGVEIMGISEARWKGVGEISVDRYKIIYSGQDETTGEHMNGVAIILNNKVRDSLISWEPVNDRIITARINMKNNNFTVVQCYAPTNVADIEDKEVFYSTLNRTMGSIPKEDIVLLMGDFNAKVGTDNNGLEDIMGKNGIGEKNENGEMMVELCGLHQLKIGGTLFKHKNCHKITWVSPDKKVQNQIDHICISEAWCNNLLDTRNKRGADIETDHYLVVAKIRAELQVMKKKYKPRVMKIFDIQKLNKEKFKERFIDMLREKEASIDYDNKGIQDVWQHCKDAFLETSKQVLGYKSSKKREWMSQDTWNKIKERRELKKRGLSAKTRENYDQIQKEYSKVAADIKKKIKRDKRAHMESIAQEAQKAAERGDTRTLFNNVRRISGTKRSQKLIKDKNGKVLTTTEEQLQRWTEYFKETLNMARTNRDALTTAKQPELQINTEPPTIEELKEAIQSCKNGKAPGIDQIRSEMLKVDTDTTAKMLLPLFRRVWIEEVFPDEWKTGVVVKLPKKGDLKLCSSWRGITLLSIVSKTFNKIILNRIVKLLDKELRKEQSGFRSGKACRDMIVSLRIIVEQSMEYQSPLYLLFVDYERAFDSIDRKCMWTALTNKGLPQKFVNLIKEGYNGYKCRILHEGTLSEEFETSTGVRQGCILSPLLFLVVIDEVLKTTVQDKKRGLMWTFEENLEDLDFADDICLLSQNGKQLQEKIDHLSRTSEKAGLKINKIKTKIMRLNTKAATSIEVDSEIIEEVEDFTYLGSIISGEEGVLKDQYYYRNKAQNFLVNGETCSIIWICLRTVLKIWWPRTITNEELWMKTGQVEIAHEIRKRKLGWMGHTLRKDDKEICKRALYWNPIGRRKIGRPKETWKRSTLRETNKSVAEMGYIARDRNEWRKFVSSLCPSRE</sequence>
<dbReference type="CDD" id="cd01650">
    <property type="entry name" value="RT_nLTR_like"/>
    <property type="match status" value="1"/>
</dbReference>
<comment type="caution">
    <text evidence="3">The sequence shown here is derived from an EMBL/GenBank/DDBJ whole genome shotgun (WGS) entry which is preliminary data.</text>
</comment>
<evidence type="ECO:0000259" key="2">
    <source>
        <dbReference type="PROSITE" id="PS50878"/>
    </source>
</evidence>
<dbReference type="CDD" id="cd09076">
    <property type="entry name" value="L1-EN"/>
    <property type="match status" value="1"/>
</dbReference>